<feature type="region of interest" description="Disordered" evidence="1">
    <location>
        <begin position="1"/>
        <end position="64"/>
    </location>
</feature>
<organism evidence="2 3">
    <name type="scientific">Stylonychia lemnae</name>
    <name type="common">Ciliate</name>
    <dbReference type="NCBI Taxonomy" id="5949"/>
    <lineage>
        <taxon>Eukaryota</taxon>
        <taxon>Sar</taxon>
        <taxon>Alveolata</taxon>
        <taxon>Ciliophora</taxon>
        <taxon>Intramacronucleata</taxon>
        <taxon>Spirotrichea</taxon>
        <taxon>Stichotrichia</taxon>
        <taxon>Sporadotrichida</taxon>
        <taxon>Oxytrichidae</taxon>
        <taxon>Stylonychinae</taxon>
        <taxon>Stylonychia</taxon>
    </lineage>
</organism>
<name>A0A077ZQ04_STYLE</name>
<evidence type="ECO:0000313" key="3">
    <source>
        <dbReference type="Proteomes" id="UP000039865"/>
    </source>
</evidence>
<reference evidence="2 3" key="1">
    <citation type="submission" date="2014-06" db="EMBL/GenBank/DDBJ databases">
        <authorList>
            <person name="Swart Estienne"/>
        </authorList>
    </citation>
    <scope>NUCLEOTIDE SEQUENCE [LARGE SCALE GENOMIC DNA]</scope>
    <source>
        <strain evidence="2 3">130c</strain>
    </source>
</reference>
<sequence>MGMAKPPLSQKNIQLSQPSYNQVPSVQPPSSYHSQRSQSVHRQAQQVNQSQINGNGRPDYTSQQPRSFQNVYEMSKATDSLINQYQRNNPSRDQGFSGNQMSNLIERHNSSGMIKGSYNSEISQVGGSGYIRPSSHISNPQYDQIGNRGITPNQGVQNQYQSNRSSNQPANSDNSIYKKPINHKYEDLIMHDQQIGVNERNTALYTKFDMKNLDIRTDGSPVSYKPEYHPSKVSSDIFPNSTPNMKQQSPIKSILKQPISTQPYFVEQSSVQVSNQQLVNQRGQKMRLAQENRRKAKQDMLRKQRLRDILVHEL</sequence>
<accession>A0A077ZQ04</accession>
<protein>
    <submittedName>
        <fullName evidence="2">Uncharacterized protein</fullName>
    </submittedName>
</protein>
<evidence type="ECO:0000313" key="2">
    <source>
        <dbReference type="EMBL" id="CDW71544.1"/>
    </source>
</evidence>
<dbReference type="Proteomes" id="UP000039865">
    <property type="component" value="Unassembled WGS sequence"/>
</dbReference>
<dbReference type="EMBL" id="CCKQ01000468">
    <property type="protein sequence ID" value="CDW71544.1"/>
    <property type="molecule type" value="Genomic_DNA"/>
</dbReference>
<evidence type="ECO:0000256" key="1">
    <source>
        <dbReference type="SAM" id="MobiDB-lite"/>
    </source>
</evidence>
<dbReference type="InParanoid" id="A0A077ZQ04"/>
<keyword evidence="3" id="KW-1185">Reference proteome</keyword>
<feature type="compositionally biased region" description="Low complexity" evidence="1">
    <location>
        <begin position="157"/>
        <end position="168"/>
    </location>
</feature>
<dbReference type="OrthoDB" id="10649530at2759"/>
<feature type="compositionally biased region" description="Polar residues" evidence="1">
    <location>
        <begin position="9"/>
        <end position="64"/>
    </location>
</feature>
<feature type="region of interest" description="Disordered" evidence="1">
    <location>
        <begin position="125"/>
        <end position="177"/>
    </location>
</feature>
<gene>
    <name evidence="2" type="primary">Contig19688.g20883</name>
    <name evidence="2" type="ORF">STYLEM_490</name>
</gene>
<dbReference type="AlphaFoldDB" id="A0A077ZQ04"/>
<proteinExistence type="predicted"/>
<feature type="compositionally biased region" description="Polar residues" evidence="1">
    <location>
        <begin position="135"/>
        <end position="156"/>
    </location>
</feature>